<dbReference type="InterPro" id="IPR037682">
    <property type="entry name" value="TonB_C"/>
</dbReference>
<dbReference type="EMBL" id="JAASQR010000003">
    <property type="protein sequence ID" value="NIJ17649.1"/>
    <property type="molecule type" value="Genomic_DNA"/>
</dbReference>
<evidence type="ECO:0000313" key="7">
    <source>
        <dbReference type="EMBL" id="NIJ17649.1"/>
    </source>
</evidence>
<dbReference type="NCBIfam" id="TIGR01352">
    <property type="entry name" value="tonB_Cterm"/>
    <property type="match status" value="1"/>
</dbReference>
<dbReference type="InterPro" id="IPR006260">
    <property type="entry name" value="TonB/TolA_C"/>
</dbReference>
<feature type="compositionally biased region" description="Pro residues" evidence="5">
    <location>
        <begin position="69"/>
        <end position="82"/>
    </location>
</feature>
<evidence type="ECO:0000256" key="2">
    <source>
        <dbReference type="ARBA" id="ARBA00022692"/>
    </source>
</evidence>
<feature type="region of interest" description="Disordered" evidence="5">
    <location>
        <begin position="67"/>
        <end position="86"/>
    </location>
</feature>
<dbReference type="SUPFAM" id="SSF74653">
    <property type="entry name" value="TolA/TonB C-terminal domain"/>
    <property type="match status" value="1"/>
</dbReference>
<evidence type="ECO:0000259" key="6">
    <source>
        <dbReference type="PROSITE" id="PS52015"/>
    </source>
</evidence>
<dbReference type="RefSeq" id="WP_243855747.1">
    <property type="nucleotide sequence ID" value="NZ_JAASQR010000003.1"/>
</dbReference>
<name>A0A846M710_9SPHN</name>
<reference evidence="7 8" key="1">
    <citation type="submission" date="2020-03" db="EMBL/GenBank/DDBJ databases">
        <title>Genomic Encyclopedia of Type Strains, Phase IV (KMG-IV): sequencing the most valuable type-strain genomes for metagenomic binning, comparative biology and taxonomic classification.</title>
        <authorList>
            <person name="Goeker M."/>
        </authorList>
    </citation>
    <scope>NUCLEOTIDE SEQUENCE [LARGE SCALE GENOMIC DNA]</scope>
    <source>
        <strain evidence="7 8">DSM 21299</strain>
    </source>
</reference>
<protein>
    <submittedName>
        <fullName evidence="7">Protein TonB</fullName>
    </submittedName>
</protein>
<dbReference type="Pfam" id="PF03544">
    <property type="entry name" value="TonB_C"/>
    <property type="match status" value="1"/>
</dbReference>
<evidence type="ECO:0000256" key="4">
    <source>
        <dbReference type="ARBA" id="ARBA00023136"/>
    </source>
</evidence>
<dbReference type="Gene3D" id="3.30.2420.10">
    <property type="entry name" value="TonB"/>
    <property type="match status" value="1"/>
</dbReference>
<keyword evidence="4" id="KW-0472">Membrane</keyword>
<gene>
    <name evidence="7" type="ORF">FHS54_002638</name>
</gene>
<keyword evidence="8" id="KW-1185">Reference proteome</keyword>
<dbReference type="GO" id="GO:0055085">
    <property type="term" value="P:transmembrane transport"/>
    <property type="evidence" value="ECO:0007669"/>
    <property type="project" value="InterPro"/>
</dbReference>
<organism evidence="7 8">
    <name type="scientific">Sphingobium vermicomposti</name>
    <dbReference type="NCBI Taxonomy" id="529005"/>
    <lineage>
        <taxon>Bacteria</taxon>
        <taxon>Pseudomonadati</taxon>
        <taxon>Pseudomonadota</taxon>
        <taxon>Alphaproteobacteria</taxon>
        <taxon>Sphingomonadales</taxon>
        <taxon>Sphingomonadaceae</taxon>
        <taxon>Sphingobium</taxon>
    </lineage>
</organism>
<dbReference type="GO" id="GO:0016020">
    <property type="term" value="C:membrane"/>
    <property type="evidence" value="ECO:0007669"/>
    <property type="project" value="UniProtKB-SubCell"/>
</dbReference>
<evidence type="ECO:0000256" key="1">
    <source>
        <dbReference type="ARBA" id="ARBA00004167"/>
    </source>
</evidence>
<keyword evidence="3" id="KW-1133">Transmembrane helix</keyword>
<comment type="subcellular location">
    <subcellularLocation>
        <location evidence="1">Membrane</location>
        <topology evidence="1">Single-pass membrane protein</topology>
    </subcellularLocation>
</comment>
<sequence>MEDAMGFMTMSANGAHMQSGYGGAKRSPIGIGGAIAVHALVGGLLILMPRETFAPYVPQILISNQIPLDQPPPPETTEPPPESKAVIHPRPMVQPIRADTTSDLLVTPGDAVSGTIGGDTAGGADVLPPLPDPAREPVLVEPRIDPRALPAFQPDYPGAMVRQGLEGSVTVRVMIGPDGRVTAIERLSATDDAFWIATQRHALRKWRFRPATHDGVATGGSKVLTVHFRLADR</sequence>
<evidence type="ECO:0000256" key="3">
    <source>
        <dbReference type="ARBA" id="ARBA00022989"/>
    </source>
</evidence>
<comment type="caution">
    <text evidence="7">The sequence shown here is derived from an EMBL/GenBank/DDBJ whole genome shotgun (WGS) entry which is preliminary data.</text>
</comment>
<evidence type="ECO:0000256" key="5">
    <source>
        <dbReference type="SAM" id="MobiDB-lite"/>
    </source>
</evidence>
<keyword evidence="2" id="KW-0812">Transmembrane</keyword>
<dbReference type="Proteomes" id="UP000576821">
    <property type="component" value="Unassembled WGS sequence"/>
</dbReference>
<dbReference type="AlphaFoldDB" id="A0A846M710"/>
<evidence type="ECO:0000313" key="8">
    <source>
        <dbReference type="Proteomes" id="UP000576821"/>
    </source>
</evidence>
<feature type="domain" description="TonB C-terminal" evidence="6">
    <location>
        <begin position="141"/>
        <end position="233"/>
    </location>
</feature>
<proteinExistence type="predicted"/>
<accession>A0A846M710</accession>
<dbReference type="PROSITE" id="PS52015">
    <property type="entry name" value="TONB_CTD"/>
    <property type="match status" value="1"/>
</dbReference>